<dbReference type="KEGG" id="tbg:TbgDal_I2630"/>
<gene>
    <name evidence="2" type="ORF">TbgDal_I2630</name>
</gene>
<feature type="transmembrane region" description="Helical" evidence="1">
    <location>
        <begin position="45"/>
        <end position="65"/>
    </location>
</feature>
<protein>
    <submittedName>
        <fullName evidence="2">Uncharacterized protein</fullName>
    </submittedName>
</protein>
<sequence length="94" mass="11314">MRFTFPYRSPLVIYIYIYILIYLHISPFPRAYISTHAHTVPPFPFFVPSMNIFCLVGVVFPRSLLFYHYFLREKQSVCVRVCSVQAMERKKERE</sequence>
<dbReference type="RefSeq" id="XP_011771540.1">
    <property type="nucleotide sequence ID" value="XM_011773238.1"/>
</dbReference>
<dbReference type="Proteomes" id="UP000002316">
    <property type="component" value="Chromosome 1"/>
</dbReference>
<proteinExistence type="predicted"/>
<evidence type="ECO:0000313" key="2">
    <source>
        <dbReference type="EMBL" id="CBH09099.1"/>
    </source>
</evidence>
<reference evidence="3" key="1">
    <citation type="journal article" date="2010" name="PLoS Negl. Trop. Dis.">
        <title>The genome sequence of Trypanosoma brucei gambiense, causative agent of chronic human african trypanosomiasis.</title>
        <authorList>
            <person name="Jackson A.P."/>
            <person name="Sanders M."/>
            <person name="Berry A."/>
            <person name="McQuillan J."/>
            <person name="Aslett M.A."/>
            <person name="Quail M.A."/>
            <person name="Chukualim B."/>
            <person name="Capewell P."/>
            <person name="MacLeod A."/>
            <person name="Melville S.E."/>
            <person name="Gibson W."/>
            <person name="Barry J.D."/>
            <person name="Berriman M."/>
            <person name="Hertz-Fowler C."/>
        </authorList>
    </citation>
    <scope>NUCLEOTIDE SEQUENCE [LARGE SCALE GENOMIC DNA]</scope>
    <source>
        <strain evidence="3">MHOM/CI/86/DAL972</strain>
    </source>
</reference>
<feature type="transmembrane region" description="Helical" evidence="1">
    <location>
        <begin position="7"/>
        <end position="25"/>
    </location>
</feature>
<keyword evidence="1" id="KW-0812">Transmembrane</keyword>
<evidence type="ECO:0000313" key="3">
    <source>
        <dbReference type="Proteomes" id="UP000002316"/>
    </source>
</evidence>
<dbReference type="GeneID" id="23858348"/>
<keyword evidence="1" id="KW-0472">Membrane</keyword>
<organism evidence="2 3">
    <name type="scientific">Trypanosoma brucei gambiense (strain MHOM/CI/86/DAL972)</name>
    <dbReference type="NCBI Taxonomy" id="679716"/>
    <lineage>
        <taxon>Eukaryota</taxon>
        <taxon>Discoba</taxon>
        <taxon>Euglenozoa</taxon>
        <taxon>Kinetoplastea</taxon>
        <taxon>Metakinetoplastina</taxon>
        <taxon>Trypanosomatida</taxon>
        <taxon>Trypanosomatidae</taxon>
        <taxon>Trypanosoma</taxon>
    </lineage>
</organism>
<name>C9ZHY2_TRYB9</name>
<dbReference type="AlphaFoldDB" id="C9ZHY2"/>
<keyword evidence="1" id="KW-1133">Transmembrane helix</keyword>
<dbReference type="EMBL" id="FN554964">
    <property type="protein sequence ID" value="CBH09099.1"/>
    <property type="molecule type" value="Genomic_DNA"/>
</dbReference>
<evidence type="ECO:0000256" key="1">
    <source>
        <dbReference type="SAM" id="Phobius"/>
    </source>
</evidence>
<accession>C9ZHY2</accession>